<comment type="caution">
    <text evidence="2">The sequence shown here is derived from an EMBL/GenBank/DDBJ whole genome shotgun (WGS) entry which is preliminary data.</text>
</comment>
<dbReference type="Proteomes" id="UP001501490">
    <property type="component" value="Unassembled WGS sequence"/>
</dbReference>
<evidence type="ECO:0000313" key="2">
    <source>
        <dbReference type="EMBL" id="GAA3618401.1"/>
    </source>
</evidence>
<sequence length="315" mass="33639">MRVSTRLDHDSGPSTYEIWFALAPAPPSSSPSAASPNATAPPSRVRLIGPADGPDAGPSSAPLWLTERIRVVTGRQATVVAGGRQTDLGDWLRRAESAESAVRSRIASSPDARWSTGLVIELPSTEQAFDQVLGAEPGSYDQIAAVAWPQGPDPATAAVRVVVNPKPAGALDDDRLAVLITHEATHVLTRSATSPAPMWLVEGFADWVAFDRVPAAAPPTRDLVIEDVRRHGPPAEFPGDASFRPDADDLNLTYGRAWLLCSYIAERWSDADLVRLYAEVDGGTALPGALQDVLGVDESTLLSGWQRWLARSATR</sequence>
<proteinExistence type="predicted"/>
<feature type="region of interest" description="Disordered" evidence="1">
    <location>
        <begin position="27"/>
        <end position="61"/>
    </location>
</feature>
<accession>A0ABP6ZTJ3</accession>
<feature type="compositionally biased region" description="Low complexity" evidence="1">
    <location>
        <begin position="30"/>
        <end position="43"/>
    </location>
</feature>
<reference evidence="3" key="1">
    <citation type="journal article" date="2019" name="Int. J. Syst. Evol. Microbiol.">
        <title>The Global Catalogue of Microorganisms (GCM) 10K type strain sequencing project: providing services to taxonomists for standard genome sequencing and annotation.</title>
        <authorList>
            <consortium name="The Broad Institute Genomics Platform"/>
            <consortium name="The Broad Institute Genome Sequencing Center for Infectious Disease"/>
            <person name="Wu L."/>
            <person name="Ma J."/>
        </authorList>
    </citation>
    <scope>NUCLEOTIDE SEQUENCE [LARGE SCALE GENOMIC DNA]</scope>
    <source>
        <strain evidence="3">JCM 16929</strain>
    </source>
</reference>
<gene>
    <name evidence="2" type="ORF">GCM10022236_20890</name>
</gene>
<keyword evidence="3" id="KW-1185">Reference proteome</keyword>
<evidence type="ECO:0000313" key="3">
    <source>
        <dbReference type="Proteomes" id="UP001501490"/>
    </source>
</evidence>
<evidence type="ECO:0000256" key="1">
    <source>
        <dbReference type="SAM" id="MobiDB-lite"/>
    </source>
</evidence>
<dbReference type="RefSeq" id="WP_344804141.1">
    <property type="nucleotide sequence ID" value="NZ_BAABAB010000014.1"/>
</dbReference>
<evidence type="ECO:0008006" key="4">
    <source>
        <dbReference type="Google" id="ProtNLM"/>
    </source>
</evidence>
<organism evidence="2 3">
    <name type="scientific">Microlunatus ginsengisoli</name>
    <dbReference type="NCBI Taxonomy" id="363863"/>
    <lineage>
        <taxon>Bacteria</taxon>
        <taxon>Bacillati</taxon>
        <taxon>Actinomycetota</taxon>
        <taxon>Actinomycetes</taxon>
        <taxon>Propionibacteriales</taxon>
        <taxon>Propionibacteriaceae</taxon>
        <taxon>Microlunatus</taxon>
    </lineage>
</organism>
<name>A0ABP6ZTJ3_9ACTN</name>
<protein>
    <recommendedName>
        <fullName evidence="4">Peptidase MA superfamily protein</fullName>
    </recommendedName>
</protein>
<dbReference type="EMBL" id="BAABAB010000014">
    <property type="protein sequence ID" value="GAA3618401.1"/>
    <property type="molecule type" value="Genomic_DNA"/>
</dbReference>